<accession>A0A919Q6C3</accession>
<evidence type="ECO:0000313" key="1">
    <source>
        <dbReference type="EMBL" id="GIG55358.1"/>
    </source>
</evidence>
<name>A0A919Q6C3_9MICO</name>
<keyword evidence="2" id="KW-1185">Reference proteome</keyword>
<evidence type="ECO:0000313" key="2">
    <source>
        <dbReference type="Proteomes" id="UP000652354"/>
    </source>
</evidence>
<sequence length="304" mass="31064">MSAAGGHDPFRLWRTASAPSSGATLAIMRLRPAAPVLARTATEAQVGIHRPVVLSGLSPAQMHFLGSLEGGRLVSAREERTHATVLAALDEGGMLAPRGAPAATVRFHNAGAIAVEAAVMLARLGWNVSFADAGAAHDRGGREPVAPGSSLGAHAAQRVRRAVAAASVRGAQAHADLDVLVTVGVPATRHRTLLAADAPHLLVCCDEHGATVGPVVIPGAGACAQCLGMHAADQDGLWPRIALQCEARRPRTDPLTAGMAGMLVARLAADFVAGVATSRWRVDGHGVEQLPVPAAHPGCRCGVA</sequence>
<gene>
    <name evidence="1" type="ORF">Dac01nite_21100</name>
</gene>
<reference evidence="1" key="1">
    <citation type="submission" date="2021-01" db="EMBL/GenBank/DDBJ databases">
        <title>Whole genome shotgun sequence of Demequina activiva NBRC 110675.</title>
        <authorList>
            <person name="Komaki H."/>
            <person name="Tamura T."/>
        </authorList>
    </citation>
    <scope>NUCLEOTIDE SEQUENCE</scope>
    <source>
        <strain evidence="1">NBRC 110675</strain>
    </source>
</reference>
<dbReference type="Proteomes" id="UP000652354">
    <property type="component" value="Unassembled WGS sequence"/>
</dbReference>
<dbReference type="Gene3D" id="3.40.50.720">
    <property type="entry name" value="NAD(P)-binding Rossmann-like Domain"/>
    <property type="match status" value="1"/>
</dbReference>
<organism evidence="1 2">
    <name type="scientific">Demequina activiva</name>
    <dbReference type="NCBI Taxonomy" id="1582364"/>
    <lineage>
        <taxon>Bacteria</taxon>
        <taxon>Bacillati</taxon>
        <taxon>Actinomycetota</taxon>
        <taxon>Actinomycetes</taxon>
        <taxon>Micrococcales</taxon>
        <taxon>Demequinaceae</taxon>
        <taxon>Demequina</taxon>
    </lineage>
</organism>
<dbReference type="EMBL" id="BONR01000005">
    <property type="protein sequence ID" value="GIG55358.1"/>
    <property type="molecule type" value="Genomic_DNA"/>
</dbReference>
<dbReference type="AlphaFoldDB" id="A0A919Q6C3"/>
<comment type="caution">
    <text evidence="1">The sequence shown here is derived from an EMBL/GenBank/DDBJ whole genome shotgun (WGS) entry which is preliminary data.</text>
</comment>
<protein>
    <submittedName>
        <fullName evidence="1">Uncharacterized protein</fullName>
    </submittedName>
</protein>
<proteinExistence type="predicted"/>